<evidence type="ECO:0000313" key="3">
    <source>
        <dbReference type="EMBL" id="MXO73362.1"/>
    </source>
</evidence>
<dbReference type="AlphaFoldDB" id="A0A844Z1H6"/>
<dbReference type="EMBL" id="WTYV01000009">
    <property type="protein sequence ID" value="MXO73362.1"/>
    <property type="molecule type" value="Genomic_DNA"/>
</dbReference>
<reference evidence="3 4" key="1">
    <citation type="submission" date="2019-12" db="EMBL/GenBank/DDBJ databases">
        <title>Genomic-based taxomic classification of the family Erythrobacteraceae.</title>
        <authorList>
            <person name="Xu L."/>
        </authorList>
    </citation>
    <scope>NUCLEOTIDE SEQUENCE [LARGE SCALE GENOMIC DNA]</scope>
    <source>
        <strain evidence="3 4">M0322</strain>
    </source>
</reference>
<dbReference type="Proteomes" id="UP000466966">
    <property type="component" value="Unassembled WGS sequence"/>
</dbReference>
<dbReference type="OrthoDB" id="8478645at2"/>
<protein>
    <recommendedName>
        <fullName evidence="5">DUF4129 domain-containing protein</fullName>
    </recommendedName>
</protein>
<proteinExistence type="predicted"/>
<evidence type="ECO:0000256" key="1">
    <source>
        <dbReference type="SAM" id="MobiDB-lite"/>
    </source>
</evidence>
<evidence type="ECO:0000313" key="4">
    <source>
        <dbReference type="Proteomes" id="UP000466966"/>
    </source>
</evidence>
<keyword evidence="2" id="KW-0472">Membrane</keyword>
<keyword evidence="4" id="KW-1185">Reference proteome</keyword>
<keyword evidence="2" id="KW-0812">Transmembrane</keyword>
<evidence type="ECO:0000256" key="2">
    <source>
        <dbReference type="SAM" id="Phobius"/>
    </source>
</evidence>
<keyword evidence="2" id="KW-1133">Transmembrane helix</keyword>
<name>A0A844Z1H6_9SPHN</name>
<comment type="caution">
    <text evidence="3">The sequence shown here is derived from an EMBL/GenBank/DDBJ whole genome shotgun (WGS) entry which is preliminary data.</text>
</comment>
<feature type="transmembrane region" description="Helical" evidence="2">
    <location>
        <begin position="110"/>
        <end position="131"/>
    </location>
</feature>
<sequence length="259" mass="28226">MGGKLGHAGHNGRWRAGAQSAPWPKLPAMPRLRGAASRATTGSVKRPAGDQGFADAWDAVRSDGDIQFQPVPEPATPEPPTPPDWLTDLLEWLGTLLGPVAQAIAGNWFWLQWLLLGGLAVLVLWGLWRLIDPATLRFGRRARAEEEELRVDQGQALQLLEEADRLAAEGRFDEATHLLLQRSVGQIAELRPDLIPPSSTAREIAALPALPANARSAFATIAARVERSLFALTRLTRDDWQAARAAYADFALGYRGVRA</sequence>
<accession>A0A844Z1H6</accession>
<dbReference type="RefSeq" id="WP_160773289.1">
    <property type="nucleotide sequence ID" value="NZ_WTYV01000009.1"/>
</dbReference>
<gene>
    <name evidence="3" type="ORF">GRI99_17195</name>
</gene>
<feature type="region of interest" description="Disordered" evidence="1">
    <location>
        <begin position="1"/>
        <end position="50"/>
    </location>
</feature>
<organism evidence="3 4">
    <name type="scientific">Alteraurantiacibacter buctensis</name>
    <dbReference type="NCBI Taxonomy" id="1503981"/>
    <lineage>
        <taxon>Bacteria</taxon>
        <taxon>Pseudomonadati</taxon>
        <taxon>Pseudomonadota</taxon>
        <taxon>Alphaproteobacteria</taxon>
        <taxon>Sphingomonadales</taxon>
        <taxon>Erythrobacteraceae</taxon>
        <taxon>Alteraurantiacibacter</taxon>
    </lineage>
</organism>
<evidence type="ECO:0008006" key="5">
    <source>
        <dbReference type="Google" id="ProtNLM"/>
    </source>
</evidence>